<dbReference type="Gene3D" id="3.40.50.1820">
    <property type="entry name" value="alpha/beta hydrolase"/>
    <property type="match status" value="1"/>
</dbReference>
<organism evidence="1 2">
    <name type="scientific">Azospirillum oleiclasticum</name>
    <dbReference type="NCBI Taxonomy" id="2735135"/>
    <lineage>
        <taxon>Bacteria</taxon>
        <taxon>Pseudomonadati</taxon>
        <taxon>Pseudomonadota</taxon>
        <taxon>Alphaproteobacteria</taxon>
        <taxon>Rhodospirillales</taxon>
        <taxon>Azospirillaceae</taxon>
        <taxon>Azospirillum</taxon>
    </lineage>
</organism>
<dbReference type="InterPro" id="IPR029058">
    <property type="entry name" value="AB_hydrolase_fold"/>
</dbReference>
<accession>A0ABX2T3S7</accession>
<dbReference type="SUPFAM" id="SSF53474">
    <property type="entry name" value="alpha/beta-Hydrolases"/>
    <property type="match status" value="1"/>
</dbReference>
<reference evidence="1 2" key="1">
    <citation type="submission" date="2020-05" db="EMBL/GenBank/DDBJ databases">
        <title>Azospirillum oleiclasticum sp. nov, a nitrogen-fixing and heavy crude oil-emulsifying bacterium isolated from the crude oil of Yumen Oilfield.</title>
        <authorList>
            <person name="Wu D."/>
            <person name="Cai M."/>
            <person name="Zhang X."/>
        </authorList>
    </citation>
    <scope>NUCLEOTIDE SEQUENCE [LARGE SCALE GENOMIC DNA]</scope>
    <source>
        <strain evidence="1 2">ROY-1-1-2</strain>
    </source>
</reference>
<dbReference type="EMBL" id="JABFDB010000001">
    <property type="protein sequence ID" value="NYZ18490.1"/>
    <property type="molecule type" value="Genomic_DNA"/>
</dbReference>
<keyword evidence="2" id="KW-1185">Reference proteome</keyword>
<name>A0ABX2T3S7_9PROT</name>
<evidence type="ECO:0000313" key="1">
    <source>
        <dbReference type="EMBL" id="NYZ18490.1"/>
    </source>
</evidence>
<sequence length="315" mass="35414">MSDIPEWVHTLNKPPEYAFDVLKDPASSPERRLAACQLLMRLGIIRWTMEHLESLRSHPELTVRVEQLLAIGWELWDTDLTQGNPVPAIPLETCPVGDVWIVPAGSHRTVLVFPGRYAHMWVSVYLMQRLLEPHGVNVIHVFDALDAFHLGGIGGMGNSLEAAQHILRRLAANIGTRQLYCFGQSSGGYAALRYGLDMGATAVLAFSPMVFQPRRPRWLAHIHAKTGRRFGPDDIDLRPLYRRYEEEGRSPPRTTIFCGANNEADMRSAAELTDFVGVKHFTLNGISAHDITPNLLHARLFHPILTRFFEDPAES</sequence>
<protein>
    <recommendedName>
        <fullName evidence="3">Alpha/beta hydrolase</fullName>
    </recommendedName>
</protein>
<gene>
    <name evidence="1" type="ORF">HND93_02095</name>
</gene>
<dbReference type="Proteomes" id="UP000584642">
    <property type="component" value="Unassembled WGS sequence"/>
</dbReference>
<evidence type="ECO:0000313" key="2">
    <source>
        <dbReference type="Proteomes" id="UP000584642"/>
    </source>
</evidence>
<proteinExistence type="predicted"/>
<dbReference type="RefSeq" id="WP_180280229.1">
    <property type="nucleotide sequence ID" value="NZ_JABFDB010000001.1"/>
</dbReference>
<evidence type="ECO:0008006" key="3">
    <source>
        <dbReference type="Google" id="ProtNLM"/>
    </source>
</evidence>
<comment type="caution">
    <text evidence="1">The sequence shown here is derived from an EMBL/GenBank/DDBJ whole genome shotgun (WGS) entry which is preliminary data.</text>
</comment>